<feature type="compositionally biased region" description="Polar residues" evidence="4">
    <location>
        <begin position="381"/>
        <end position="393"/>
    </location>
</feature>
<keyword evidence="1" id="KW-0677">Repeat</keyword>
<dbReference type="InterPro" id="IPR036770">
    <property type="entry name" value="Ankyrin_rpt-contain_sf"/>
</dbReference>
<feature type="region of interest" description="Disordered" evidence="4">
    <location>
        <begin position="359"/>
        <end position="393"/>
    </location>
</feature>
<evidence type="ECO:0000256" key="3">
    <source>
        <dbReference type="PROSITE-ProRule" id="PRU00023"/>
    </source>
</evidence>
<protein>
    <submittedName>
        <fullName evidence="5">Uncharacterized protein</fullName>
    </submittedName>
</protein>
<proteinExistence type="predicted"/>
<feature type="repeat" description="ANK" evidence="3">
    <location>
        <begin position="109"/>
        <end position="141"/>
    </location>
</feature>
<feature type="compositionally biased region" description="Polar residues" evidence="4">
    <location>
        <begin position="304"/>
        <end position="325"/>
    </location>
</feature>
<dbReference type="AlphaFoldDB" id="A0A7S1TMG9"/>
<dbReference type="PROSITE" id="PS50088">
    <property type="entry name" value="ANK_REPEAT"/>
    <property type="match status" value="3"/>
</dbReference>
<accession>A0A7S1TMG9</accession>
<name>A0A7S1TMG9_9RHOD</name>
<evidence type="ECO:0000256" key="2">
    <source>
        <dbReference type="ARBA" id="ARBA00023043"/>
    </source>
</evidence>
<organism evidence="5">
    <name type="scientific">Erythrolobus australicus</name>
    <dbReference type="NCBI Taxonomy" id="1077150"/>
    <lineage>
        <taxon>Eukaryota</taxon>
        <taxon>Rhodophyta</taxon>
        <taxon>Bangiophyceae</taxon>
        <taxon>Porphyridiales</taxon>
        <taxon>Porphyridiaceae</taxon>
        <taxon>Erythrolobus</taxon>
    </lineage>
</organism>
<dbReference type="Pfam" id="PF12796">
    <property type="entry name" value="Ank_2"/>
    <property type="match status" value="1"/>
</dbReference>
<dbReference type="InterPro" id="IPR002110">
    <property type="entry name" value="Ankyrin_rpt"/>
</dbReference>
<dbReference type="PROSITE" id="PS50297">
    <property type="entry name" value="ANK_REP_REGION"/>
    <property type="match status" value="2"/>
</dbReference>
<feature type="region of interest" description="Disordered" evidence="4">
    <location>
        <begin position="207"/>
        <end position="232"/>
    </location>
</feature>
<gene>
    <name evidence="5" type="ORF">EAUS1353_LOCUS2425</name>
</gene>
<feature type="region of interest" description="Disordered" evidence="4">
    <location>
        <begin position="302"/>
        <end position="332"/>
    </location>
</feature>
<sequence>MPSQLWSRSKSCGARNEQVRPHGFEFDAQCVPLDERDVTLMLRLTSGANPRTIERVINSGADPNANVYGEFPLHAAASSVALNGSSSAAKAVIELLVSRGAELNRPDAHQKRALHRAAASGHLAALRALLQAGADLEVTDADGNTPLHLAALSSQEHRAGALLVEAGANVSAQNLAGDTVLHVAVRAANSAALAAILSQLSQRMGATDKDAQRSATQYSCGSERGEDSETETAVEEQELVKLLHLRNAQGMTAQEVARARSQAKGCVTVLARFEANRTHNAATPFASNLVILMDSEQELRDVSSLRTPRSNSVADIASSAQSTPSKGDGRTSRRYARLVHGSSNHNGSWSAGVLERKTSRLGSKSSSMTGSDFASRRAKEVTQQQSRSSRGLSMMRNQVSAKALFSRVFTRSFHASAQRTDASASVLEGIDGGSLAADLSYRNSATASEGLMRTS</sequence>
<feature type="compositionally biased region" description="Polar residues" evidence="4">
    <location>
        <begin position="360"/>
        <end position="372"/>
    </location>
</feature>
<keyword evidence="2 3" id="KW-0040">ANK repeat</keyword>
<evidence type="ECO:0000256" key="1">
    <source>
        <dbReference type="ARBA" id="ARBA00022737"/>
    </source>
</evidence>
<dbReference type="SMART" id="SM00248">
    <property type="entry name" value="ANK"/>
    <property type="match status" value="5"/>
</dbReference>
<dbReference type="PANTHER" id="PTHR24171">
    <property type="entry name" value="ANKYRIN REPEAT DOMAIN-CONTAINING PROTEIN 39-RELATED"/>
    <property type="match status" value="1"/>
</dbReference>
<dbReference type="EMBL" id="HBGI01003705">
    <property type="protein sequence ID" value="CAD9240686.1"/>
    <property type="molecule type" value="Transcribed_RNA"/>
</dbReference>
<feature type="repeat" description="ANK" evidence="3">
    <location>
        <begin position="68"/>
        <end position="108"/>
    </location>
</feature>
<dbReference type="SUPFAM" id="SSF48403">
    <property type="entry name" value="Ankyrin repeat"/>
    <property type="match status" value="1"/>
</dbReference>
<feature type="repeat" description="ANK" evidence="3">
    <location>
        <begin position="142"/>
        <end position="175"/>
    </location>
</feature>
<dbReference type="Gene3D" id="1.25.40.20">
    <property type="entry name" value="Ankyrin repeat-containing domain"/>
    <property type="match status" value="2"/>
</dbReference>
<reference evidence="5" key="1">
    <citation type="submission" date="2021-01" db="EMBL/GenBank/DDBJ databases">
        <authorList>
            <person name="Corre E."/>
            <person name="Pelletier E."/>
            <person name="Niang G."/>
            <person name="Scheremetjew M."/>
            <person name="Finn R."/>
            <person name="Kale V."/>
            <person name="Holt S."/>
            <person name="Cochrane G."/>
            <person name="Meng A."/>
            <person name="Brown T."/>
            <person name="Cohen L."/>
        </authorList>
    </citation>
    <scope>NUCLEOTIDE SEQUENCE</scope>
    <source>
        <strain evidence="5">CCMP3124</strain>
    </source>
</reference>
<evidence type="ECO:0000313" key="5">
    <source>
        <dbReference type="EMBL" id="CAD9240686.1"/>
    </source>
</evidence>
<evidence type="ECO:0000256" key="4">
    <source>
        <dbReference type="SAM" id="MobiDB-lite"/>
    </source>
</evidence>